<organism evidence="9 10">
    <name type="scientific">Rhodotorula taiwanensis</name>
    <dbReference type="NCBI Taxonomy" id="741276"/>
    <lineage>
        <taxon>Eukaryota</taxon>
        <taxon>Fungi</taxon>
        <taxon>Dikarya</taxon>
        <taxon>Basidiomycota</taxon>
        <taxon>Pucciniomycotina</taxon>
        <taxon>Microbotryomycetes</taxon>
        <taxon>Sporidiobolales</taxon>
        <taxon>Sporidiobolaceae</taxon>
        <taxon>Rhodotorula</taxon>
    </lineage>
</organism>
<dbReference type="STRING" id="741276.A0A2S5B0D5"/>
<proteinExistence type="predicted"/>
<dbReference type="SUPFAM" id="SSF50978">
    <property type="entry name" value="WD40 repeat-like"/>
    <property type="match status" value="1"/>
</dbReference>
<comment type="subcellular location">
    <subcellularLocation>
        <location evidence="1">Cytoplasm</location>
    </subcellularLocation>
</comment>
<dbReference type="GO" id="GO:0005634">
    <property type="term" value="C:nucleus"/>
    <property type="evidence" value="ECO:0007669"/>
    <property type="project" value="TreeGrafter"/>
</dbReference>
<gene>
    <name evidence="9" type="ORF">BMF94_6835</name>
</gene>
<dbReference type="PRINTS" id="PR00320">
    <property type="entry name" value="GPROTEINBRPT"/>
</dbReference>
<dbReference type="CDD" id="cd00200">
    <property type="entry name" value="WD40"/>
    <property type="match status" value="1"/>
</dbReference>
<dbReference type="InterPro" id="IPR015155">
    <property type="entry name" value="PFU"/>
</dbReference>
<dbReference type="Proteomes" id="UP000237144">
    <property type="component" value="Unassembled WGS sequence"/>
</dbReference>
<evidence type="ECO:0000259" key="8">
    <source>
        <dbReference type="PROSITE" id="PS51396"/>
    </source>
</evidence>
<dbReference type="Gene3D" id="2.130.10.10">
    <property type="entry name" value="YVTN repeat-like/Quinoprotein amine dehydrogenase"/>
    <property type="match status" value="1"/>
</dbReference>
<dbReference type="PROSITE" id="PS50294">
    <property type="entry name" value="WD_REPEATS_REGION"/>
    <property type="match status" value="2"/>
</dbReference>
<dbReference type="GO" id="GO:0010992">
    <property type="term" value="P:ubiquitin recycling"/>
    <property type="evidence" value="ECO:0007669"/>
    <property type="project" value="TreeGrafter"/>
</dbReference>
<feature type="repeat" description="WD" evidence="5">
    <location>
        <begin position="242"/>
        <end position="290"/>
    </location>
</feature>
<dbReference type="Pfam" id="PF08324">
    <property type="entry name" value="PUL"/>
    <property type="match status" value="1"/>
</dbReference>
<feature type="repeat" description="WD" evidence="5">
    <location>
        <begin position="160"/>
        <end position="192"/>
    </location>
</feature>
<feature type="compositionally biased region" description="Polar residues" evidence="6">
    <location>
        <begin position="535"/>
        <end position="552"/>
    </location>
</feature>
<keyword evidence="3 5" id="KW-0853">WD repeat</keyword>
<feature type="domain" description="PFU" evidence="7">
    <location>
        <begin position="433"/>
        <end position="528"/>
    </location>
</feature>
<dbReference type="InterPro" id="IPR001680">
    <property type="entry name" value="WD40_rpt"/>
</dbReference>
<dbReference type="Gene3D" id="1.25.10.10">
    <property type="entry name" value="Leucine-rich Repeat Variant"/>
    <property type="match status" value="1"/>
</dbReference>
<evidence type="ECO:0008006" key="11">
    <source>
        <dbReference type="Google" id="ProtNLM"/>
    </source>
</evidence>
<feature type="region of interest" description="Disordered" evidence="6">
    <location>
        <begin position="535"/>
        <end position="578"/>
    </location>
</feature>
<keyword evidence="2" id="KW-0963">Cytoplasm</keyword>
<keyword evidence="10" id="KW-1185">Reference proteome</keyword>
<dbReference type="InterPro" id="IPR013535">
    <property type="entry name" value="PUL_dom"/>
</dbReference>
<dbReference type="PROSITE" id="PS51396">
    <property type="entry name" value="PUL"/>
    <property type="match status" value="1"/>
</dbReference>
<dbReference type="InterPro" id="IPR020472">
    <property type="entry name" value="WD40_PAC1"/>
</dbReference>
<dbReference type="GO" id="GO:0005737">
    <property type="term" value="C:cytoplasm"/>
    <property type="evidence" value="ECO:0007669"/>
    <property type="project" value="UniProtKB-SubCell"/>
</dbReference>
<dbReference type="PANTHER" id="PTHR19849">
    <property type="entry name" value="PHOSPHOLIPASE A-2-ACTIVATING PROTEIN"/>
    <property type="match status" value="1"/>
</dbReference>
<dbReference type="InterPro" id="IPR015943">
    <property type="entry name" value="WD40/YVTN_repeat-like_dom_sf"/>
</dbReference>
<dbReference type="AlphaFoldDB" id="A0A2S5B0D5"/>
<dbReference type="InterPro" id="IPR036322">
    <property type="entry name" value="WD40_repeat_dom_sf"/>
</dbReference>
<keyword evidence="4" id="KW-0677">Repeat</keyword>
<evidence type="ECO:0000256" key="1">
    <source>
        <dbReference type="ARBA" id="ARBA00004496"/>
    </source>
</evidence>
<dbReference type="InterPro" id="IPR038122">
    <property type="entry name" value="PFU_sf"/>
</dbReference>
<feature type="repeat" description="WD" evidence="5">
    <location>
        <begin position="291"/>
        <end position="334"/>
    </location>
</feature>
<dbReference type="InterPro" id="IPR011989">
    <property type="entry name" value="ARM-like"/>
</dbReference>
<dbReference type="SMART" id="SM00320">
    <property type="entry name" value="WD40"/>
    <property type="match status" value="7"/>
</dbReference>
<feature type="domain" description="PUL" evidence="8">
    <location>
        <begin position="577"/>
        <end position="843"/>
    </location>
</feature>
<evidence type="ECO:0000259" key="7">
    <source>
        <dbReference type="PROSITE" id="PS51394"/>
    </source>
</evidence>
<dbReference type="Pfam" id="PF00400">
    <property type="entry name" value="WD40"/>
    <property type="match status" value="5"/>
</dbReference>
<dbReference type="OrthoDB" id="10265988at2759"/>
<evidence type="ECO:0000256" key="6">
    <source>
        <dbReference type="SAM" id="MobiDB-lite"/>
    </source>
</evidence>
<dbReference type="PANTHER" id="PTHR19849:SF0">
    <property type="entry name" value="PHOSPHOLIPASE A-2-ACTIVATING PROTEIN"/>
    <property type="match status" value="1"/>
</dbReference>
<comment type="caution">
    <text evidence="9">The sequence shown here is derived from an EMBL/GenBank/DDBJ whole genome shotgun (WGS) entry which is preliminary data.</text>
</comment>
<name>A0A2S5B0D5_9BASI</name>
<evidence type="ECO:0000256" key="2">
    <source>
        <dbReference type="ARBA" id="ARBA00022490"/>
    </source>
</evidence>
<dbReference type="PROSITE" id="PS50082">
    <property type="entry name" value="WD_REPEATS_2"/>
    <property type="match status" value="3"/>
</dbReference>
<dbReference type="GO" id="GO:0043161">
    <property type="term" value="P:proteasome-mediated ubiquitin-dependent protein catabolic process"/>
    <property type="evidence" value="ECO:0007669"/>
    <property type="project" value="TreeGrafter"/>
</dbReference>
<dbReference type="PROSITE" id="PS51394">
    <property type="entry name" value="PFU"/>
    <property type="match status" value="1"/>
</dbReference>
<evidence type="ECO:0000256" key="3">
    <source>
        <dbReference type="ARBA" id="ARBA00022574"/>
    </source>
</evidence>
<dbReference type="Gene3D" id="3.10.20.870">
    <property type="entry name" value="PFU (PLAA family ubiquitin binding), C-terminal domain"/>
    <property type="match status" value="1"/>
</dbReference>
<protein>
    <recommendedName>
        <fullName evidence="11">Phospholipase A-2-activating protein</fullName>
    </recommendedName>
</protein>
<dbReference type="GO" id="GO:0043130">
    <property type="term" value="F:ubiquitin binding"/>
    <property type="evidence" value="ECO:0007669"/>
    <property type="project" value="TreeGrafter"/>
</dbReference>
<evidence type="ECO:0000256" key="5">
    <source>
        <dbReference type="PROSITE-ProRule" id="PRU00221"/>
    </source>
</evidence>
<reference evidence="9 10" key="1">
    <citation type="journal article" date="2018" name="Front. Microbiol.">
        <title>Prospects for Fungal Bioremediation of Acidic Radioactive Waste Sites: Characterization and Genome Sequence of Rhodotorula taiwanensis MD1149.</title>
        <authorList>
            <person name="Tkavc R."/>
            <person name="Matrosova V.Y."/>
            <person name="Grichenko O.E."/>
            <person name="Gostincar C."/>
            <person name="Volpe R.P."/>
            <person name="Klimenkova P."/>
            <person name="Gaidamakova E.K."/>
            <person name="Zhou C.E."/>
            <person name="Stewart B.J."/>
            <person name="Lyman M.G."/>
            <person name="Malfatti S.A."/>
            <person name="Rubinfeld B."/>
            <person name="Courtot M."/>
            <person name="Singh J."/>
            <person name="Dalgard C.L."/>
            <person name="Hamilton T."/>
            <person name="Frey K.G."/>
            <person name="Gunde-Cimerman N."/>
            <person name="Dugan L."/>
            <person name="Daly M.J."/>
        </authorList>
    </citation>
    <scope>NUCLEOTIDE SEQUENCE [LARGE SCALE GENOMIC DNA]</scope>
    <source>
        <strain evidence="9 10">MD1149</strain>
    </source>
</reference>
<evidence type="ECO:0000256" key="4">
    <source>
        <dbReference type="ARBA" id="ARBA00022737"/>
    </source>
</evidence>
<sequence>MATEGAKPRYKLSSTLAGHGSDVRALVGCPRPLLAASTSAASTASPYSAERPFLFSSSRDGTARGWICRGGGAGQDGGAPGGGWVEGPVLGGSEGAQGGHEGFVNAVEWLQPSSEAEGGYLLTAGQDKLIHAWPLPEPTKLATAEQSAAAIPSPSPSHTLIGHGANVCALNVSSDGKRIVSGSWDKTAKVWKNWQLEYTLEGHEQSVWAVLALDGPKDDLVLTGAADNLIRLFKRDKLVKTFKGHTQAVRALAKLDTSAGGGVGEDWFASGSNDGTIRLWSLLSGECVHTLFGHDSFVYSLATIPDSLGGGLVSGGEDRTVRVWRAADGECEQTITVPAVSVWCVAVMSNGDIAAGASDGLVRLYTRSKERVASAQELSSYEEQVAKTALNSSQIGDLKKSDLPGIEALEQPGKKEGDIKLVKTEGGSVEAYQWSTGSRSWQKVGEVTDAVGSSRKQLYQGQEWDYVFDVDLGGGAPMLKLPYNANENSFAAAQRFLYANELPLSYIDQIADFIEQNAGGVKVGGSGYLDPFTGASSYRSQPMPTQGASSNAGFAGDPFTGGGRTSTPSRPTPRAGSVLPHQSFLTFTQANLPALRNKLQQLSDQLAASPDTAALALSSADFEALDRLITFLLVALANPGSASAPPPESDTAVVDKLLATWPPAQRFPALDLARLLSLSAPTPGSFPVVLATSTDPTESETNSMLALRALANVFIPMIGKATMQGEAVDVLSSLRKRGASRGLNKNGKVAMASVLLNFSVLATQKKLDGKASRDLAELSAELLQDTDGEVVYRAMMALGNVLASFDTAAALTAADTDRFKTVAKSAAQRSTEQRIKLLAGEFA</sequence>
<dbReference type="EMBL" id="PJQD01000140">
    <property type="protein sequence ID" value="POY70250.1"/>
    <property type="molecule type" value="Genomic_DNA"/>
</dbReference>
<dbReference type="Pfam" id="PF09070">
    <property type="entry name" value="PFU"/>
    <property type="match status" value="1"/>
</dbReference>
<evidence type="ECO:0000313" key="9">
    <source>
        <dbReference type="EMBL" id="POY70250.1"/>
    </source>
</evidence>
<evidence type="ECO:0000313" key="10">
    <source>
        <dbReference type="Proteomes" id="UP000237144"/>
    </source>
</evidence>
<accession>A0A2S5B0D5</accession>